<feature type="compositionally biased region" description="Polar residues" evidence="1">
    <location>
        <begin position="53"/>
        <end position="63"/>
    </location>
</feature>
<evidence type="ECO:0000313" key="3">
    <source>
        <dbReference type="Proteomes" id="UP000258309"/>
    </source>
</evidence>
<dbReference type="EMBL" id="NCSJ02000146">
    <property type="protein sequence ID" value="RFU28933.1"/>
    <property type="molecule type" value="Genomic_DNA"/>
</dbReference>
<keyword evidence="3" id="KW-1185">Reference proteome</keyword>
<feature type="non-terminal residue" evidence="2">
    <location>
        <position position="1"/>
    </location>
</feature>
<proteinExistence type="predicted"/>
<feature type="region of interest" description="Disordered" evidence="1">
    <location>
        <begin position="37"/>
        <end position="86"/>
    </location>
</feature>
<reference evidence="2 3" key="1">
    <citation type="submission" date="2018-05" db="EMBL/GenBank/DDBJ databases">
        <title>Draft genome sequence of Scytalidium lignicola DSM 105466, a ubiquitous saprotrophic fungus.</title>
        <authorList>
            <person name="Buettner E."/>
            <person name="Gebauer A.M."/>
            <person name="Hofrichter M."/>
            <person name="Liers C."/>
            <person name="Kellner H."/>
        </authorList>
    </citation>
    <scope>NUCLEOTIDE SEQUENCE [LARGE SCALE GENOMIC DNA]</scope>
    <source>
        <strain evidence="2 3">DSM 105466</strain>
    </source>
</reference>
<evidence type="ECO:0000313" key="2">
    <source>
        <dbReference type="EMBL" id="RFU28933.1"/>
    </source>
</evidence>
<dbReference type="Proteomes" id="UP000258309">
    <property type="component" value="Unassembled WGS sequence"/>
</dbReference>
<evidence type="ECO:0000256" key="1">
    <source>
        <dbReference type="SAM" id="MobiDB-lite"/>
    </source>
</evidence>
<dbReference type="AlphaFoldDB" id="A0A3E2H783"/>
<sequence>MGAANSPRQRARKYAGGAFFVREMCCLLTPRGQSAAAARNGNATRRVHREAPGSSNVTASGLSSPHRVDQTNNQDNTKDQGPHTNTVVDGVAMEHDTLEQQLLKLLEASSRVEFEGRGASQEGVEGEKSRMLGGVAAYHAHQSSPWDACIRDDLGYRGTATATRWRGGRNVAIIRRREATFNPFRGG</sequence>
<protein>
    <submittedName>
        <fullName evidence="2">Uncharacterized protein</fullName>
    </submittedName>
</protein>
<gene>
    <name evidence="2" type="ORF">B7463_g7408</name>
</gene>
<comment type="caution">
    <text evidence="2">The sequence shown here is derived from an EMBL/GenBank/DDBJ whole genome shotgun (WGS) entry which is preliminary data.</text>
</comment>
<feature type="non-terminal residue" evidence="2">
    <location>
        <position position="187"/>
    </location>
</feature>
<organism evidence="2 3">
    <name type="scientific">Scytalidium lignicola</name>
    <name type="common">Hyphomycete</name>
    <dbReference type="NCBI Taxonomy" id="5539"/>
    <lineage>
        <taxon>Eukaryota</taxon>
        <taxon>Fungi</taxon>
        <taxon>Dikarya</taxon>
        <taxon>Ascomycota</taxon>
        <taxon>Pezizomycotina</taxon>
        <taxon>Leotiomycetes</taxon>
        <taxon>Leotiomycetes incertae sedis</taxon>
        <taxon>Scytalidium</taxon>
    </lineage>
</organism>
<accession>A0A3E2H783</accession>
<name>A0A3E2H783_SCYLI</name>